<dbReference type="RefSeq" id="WP_303886441.1">
    <property type="nucleotide sequence ID" value="NZ_JAGZCC010000015.1"/>
</dbReference>
<sequence length="83" mass="9382">MAADTMDKTSIVVVKDGIVTMYITTKEMTLGIIKASLQELYIELINSDYKSNLAIIVNKDPNMWLFILPNEEELIDVVVNLFS</sequence>
<accession>A0A943EK78</accession>
<protein>
    <submittedName>
        <fullName evidence="1">Uncharacterized protein</fullName>
    </submittedName>
</protein>
<dbReference type="Proteomes" id="UP000751224">
    <property type="component" value="Unassembled WGS sequence"/>
</dbReference>
<name>A0A943EK78_9FIRM</name>
<comment type="caution">
    <text evidence="1">The sequence shown here is derived from an EMBL/GenBank/DDBJ whole genome shotgun (WGS) entry which is preliminary data.</text>
</comment>
<evidence type="ECO:0000313" key="1">
    <source>
        <dbReference type="EMBL" id="MBS5587941.1"/>
    </source>
</evidence>
<gene>
    <name evidence="1" type="ORF">KHX14_03865</name>
</gene>
<proteinExistence type="predicted"/>
<dbReference type="EMBL" id="JAGZCC010000015">
    <property type="protein sequence ID" value="MBS5587941.1"/>
    <property type="molecule type" value="Genomic_DNA"/>
</dbReference>
<evidence type="ECO:0000313" key="2">
    <source>
        <dbReference type="Proteomes" id="UP000751224"/>
    </source>
</evidence>
<reference evidence="1" key="1">
    <citation type="submission" date="2021-02" db="EMBL/GenBank/DDBJ databases">
        <title>Infant gut strain persistence is associated with maternal origin, phylogeny, and functional potential including surface adhesion and iron acquisition.</title>
        <authorList>
            <person name="Lou Y.C."/>
        </authorList>
    </citation>
    <scope>NUCLEOTIDE SEQUENCE</scope>
    <source>
        <strain evidence="1">L3_108_000G1_dasL3_108_000G1_metabat.metabat.11</strain>
    </source>
</reference>
<organism evidence="1 2">
    <name type="scientific">Thomasclavelia spiroformis</name>
    <dbReference type="NCBI Taxonomy" id="29348"/>
    <lineage>
        <taxon>Bacteria</taxon>
        <taxon>Bacillati</taxon>
        <taxon>Bacillota</taxon>
        <taxon>Erysipelotrichia</taxon>
        <taxon>Erysipelotrichales</taxon>
        <taxon>Coprobacillaceae</taxon>
        <taxon>Thomasclavelia</taxon>
    </lineage>
</organism>
<dbReference type="AlphaFoldDB" id="A0A943EK78"/>